<reference evidence="3 4" key="1">
    <citation type="submission" date="2019-01" db="EMBL/GenBank/DDBJ databases">
        <title>Agromyces.</title>
        <authorList>
            <person name="Li J."/>
        </authorList>
    </citation>
    <scope>NUCLEOTIDE SEQUENCE [LARGE SCALE GENOMIC DNA]</scope>
    <source>
        <strain evidence="3 4">DSM 15934</strain>
    </source>
</reference>
<evidence type="ECO:0000313" key="3">
    <source>
        <dbReference type="EMBL" id="RXZ72229.1"/>
    </source>
</evidence>
<dbReference type="InterPro" id="IPR004629">
    <property type="entry name" value="WecG_TagA_CpsF"/>
</dbReference>
<evidence type="ECO:0000256" key="1">
    <source>
        <dbReference type="ARBA" id="ARBA00022676"/>
    </source>
</evidence>
<dbReference type="NCBIfam" id="TIGR00696">
    <property type="entry name" value="wecG_tagA_cpsF"/>
    <property type="match status" value="1"/>
</dbReference>
<dbReference type="AlphaFoldDB" id="A0A4Q2L3U2"/>
<accession>A0A4Q2L3U2</accession>
<dbReference type="PANTHER" id="PTHR34136">
    <property type="match status" value="1"/>
</dbReference>
<keyword evidence="1" id="KW-0328">Glycosyltransferase</keyword>
<dbReference type="Proteomes" id="UP000293865">
    <property type="component" value="Unassembled WGS sequence"/>
</dbReference>
<evidence type="ECO:0000313" key="4">
    <source>
        <dbReference type="Proteomes" id="UP000293865"/>
    </source>
</evidence>
<keyword evidence="2 3" id="KW-0808">Transferase</keyword>
<organism evidence="3 4">
    <name type="scientific">Agromyces albus</name>
    <dbReference type="NCBI Taxonomy" id="205332"/>
    <lineage>
        <taxon>Bacteria</taxon>
        <taxon>Bacillati</taxon>
        <taxon>Actinomycetota</taxon>
        <taxon>Actinomycetes</taxon>
        <taxon>Micrococcales</taxon>
        <taxon>Microbacteriaceae</taxon>
        <taxon>Agromyces</taxon>
    </lineage>
</organism>
<dbReference type="CDD" id="cd06533">
    <property type="entry name" value="Glyco_transf_WecG_TagA"/>
    <property type="match status" value="1"/>
</dbReference>
<protein>
    <submittedName>
        <fullName evidence="3">Glycosyltransferase</fullName>
    </submittedName>
</protein>
<dbReference type="EMBL" id="SDPN01000006">
    <property type="protein sequence ID" value="RXZ72229.1"/>
    <property type="molecule type" value="Genomic_DNA"/>
</dbReference>
<comment type="caution">
    <text evidence="3">The sequence shown here is derived from an EMBL/GenBank/DDBJ whole genome shotgun (WGS) entry which is preliminary data.</text>
</comment>
<proteinExistence type="predicted"/>
<evidence type="ECO:0000256" key="2">
    <source>
        <dbReference type="ARBA" id="ARBA00022679"/>
    </source>
</evidence>
<dbReference type="PANTHER" id="PTHR34136:SF1">
    <property type="entry name" value="UDP-N-ACETYL-D-MANNOSAMINURONIC ACID TRANSFERASE"/>
    <property type="match status" value="1"/>
</dbReference>
<dbReference type="GO" id="GO:0016758">
    <property type="term" value="F:hexosyltransferase activity"/>
    <property type="evidence" value="ECO:0007669"/>
    <property type="project" value="TreeGrafter"/>
</dbReference>
<dbReference type="RefSeq" id="WP_129519783.1">
    <property type="nucleotide sequence ID" value="NZ_SDPN01000006.1"/>
</dbReference>
<sequence length="258" mass="27977">MSKTIESTIKRTWIGAGVSRVPIDLLTMEETLQAILDRPQSGWGYVVTPNLHHLDLVRRDPSMAELYEEATLSLPDGWPVAWLASRVARERVQRVAGSDLFDRLLASEGRGRPLAIIGGVPGDGMRRLVSVTGANGWRTIVEPAPREELVDEGRRTALMARVTAAADGGIVVIGVGAPRQEILARDMSRFGGEGMILCLGMSINFSTGDVHRAPVPVRTVGLEWAFRALQEPTRLGPRYLGDAMALVPLALQNKRGGA</sequence>
<dbReference type="OrthoDB" id="9771846at2"/>
<gene>
    <name evidence="3" type="ORF">ESP51_04925</name>
</gene>
<dbReference type="Pfam" id="PF03808">
    <property type="entry name" value="Glyco_tran_WecG"/>
    <property type="match status" value="1"/>
</dbReference>
<keyword evidence="4" id="KW-1185">Reference proteome</keyword>
<name>A0A4Q2L3U2_9MICO</name>